<keyword evidence="6 7" id="KW-0472">Membrane</keyword>
<dbReference type="EMBL" id="CADCTR010000146">
    <property type="protein sequence ID" value="CAA9220929.1"/>
    <property type="molecule type" value="Genomic_DNA"/>
</dbReference>
<keyword evidence="4 7" id="KW-0812">Transmembrane</keyword>
<evidence type="ECO:0000259" key="8">
    <source>
        <dbReference type="PROSITE" id="PS50928"/>
    </source>
</evidence>
<dbReference type="InterPro" id="IPR000515">
    <property type="entry name" value="MetI-like"/>
</dbReference>
<comment type="subcellular location">
    <subcellularLocation>
        <location evidence="1 7">Cell membrane</location>
        <topology evidence="1 7">Multi-pass membrane protein</topology>
    </subcellularLocation>
</comment>
<evidence type="ECO:0000256" key="1">
    <source>
        <dbReference type="ARBA" id="ARBA00004651"/>
    </source>
</evidence>
<keyword evidence="2 7" id="KW-0813">Transport</keyword>
<dbReference type="PANTHER" id="PTHR30193:SF1">
    <property type="entry name" value="ABC TRANSPORTER PERMEASE PROTEIN YESP-RELATED"/>
    <property type="match status" value="1"/>
</dbReference>
<dbReference type="GO" id="GO:0005886">
    <property type="term" value="C:plasma membrane"/>
    <property type="evidence" value="ECO:0007669"/>
    <property type="project" value="UniProtKB-SubCell"/>
</dbReference>
<evidence type="ECO:0000256" key="7">
    <source>
        <dbReference type="RuleBase" id="RU363032"/>
    </source>
</evidence>
<dbReference type="SUPFAM" id="SSF161098">
    <property type="entry name" value="MetI-like"/>
    <property type="match status" value="1"/>
</dbReference>
<feature type="transmembrane region" description="Helical" evidence="7">
    <location>
        <begin position="93"/>
        <end position="113"/>
    </location>
</feature>
<proteinExistence type="inferred from homology"/>
<feature type="transmembrane region" description="Helical" evidence="7">
    <location>
        <begin position="125"/>
        <end position="145"/>
    </location>
</feature>
<dbReference type="Pfam" id="PF00528">
    <property type="entry name" value="BPD_transp_1"/>
    <property type="match status" value="1"/>
</dbReference>
<protein>
    <submittedName>
        <fullName evidence="9">ABC transporter, permease protein 1 (Cluster 1, maltose/g3p/polyamine/iron)</fullName>
    </submittedName>
</protein>
<feature type="transmembrane region" description="Helical" evidence="7">
    <location>
        <begin position="224"/>
        <end position="246"/>
    </location>
</feature>
<keyword evidence="5 7" id="KW-1133">Transmembrane helix</keyword>
<dbReference type="PROSITE" id="PS50928">
    <property type="entry name" value="ABC_TM1"/>
    <property type="match status" value="1"/>
</dbReference>
<evidence type="ECO:0000256" key="6">
    <source>
        <dbReference type="ARBA" id="ARBA00023136"/>
    </source>
</evidence>
<reference evidence="9" key="1">
    <citation type="submission" date="2020-02" db="EMBL/GenBank/DDBJ databases">
        <authorList>
            <person name="Meier V. D."/>
        </authorList>
    </citation>
    <scope>NUCLEOTIDE SEQUENCE</scope>
    <source>
        <strain evidence="9">AVDCRST_MAG93</strain>
    </source>
</reference>
<dbReference type="CDD" id="cd06261">
    <property type="entry name" value="TM_PBP2"/>
    <property type="match status" value="1"/>
</dbReference>
<dbReference type="InterPro" id="IPR051393">
    <property type="entry name" value="ABC_transporter_permease"/>
</dbReference>
<name>A0A6J4HFM5_9CHLR</name>
<feature type="transmembrane region" description="Helical" evidence="7">
    <location>
        <begin position="173"/>
        <end position="195"/>
    </location>
</feature>
<sequence>MTTMAQRAGQSPADLKRSARRRAERRRNLEGWLFASPWIIGFVLWTLGPMLASFILAFTEWDLVSAPRWVGLNNITEMLHDPILLQSLKVTTLYAIISVPLHLIIGLGLAMLLNTRIAGLNFYRTIFYLPSVLSGVAVALLWRWLFSTEFGLFNLLLASVGLQGPSWLGSERWALPSLILMSLWGVGAGTIIYLAGLQGIPTDLYEAAEVDGARGWARFRWITLPLMTPVLFFQLVVGIVAALQIFTPALVMTNGGPNNSTNFMLLYLYRNAFQYFRMGYASAIAWVLFLYILILTLLVFRSSALWVHYQGERS</sequence>
<organism evidence="9">
    <name type="scientific">uncultured Chloroflexia bacterium</name>
    <dbReference type="NCBI Taxonomy" id="1672391"/>
    <lineage>
        <taxon>Bacteria</taxon>
        <taxon>Bacillati</taxon>
        <taxon>Chloroflexota</taxon>
        <taxon>Chloroflexia</taxon>
        <taxon>environmental samples</taxon>
    </lineage>
</organism>
<feature type="transmembrane region" description="Helical" evidence="7">
    <location>
        <begin position="278"/>
        <end position="300"/>
    </location>
</feature>
<accession>A0A6J4HFM5</accession>
<comment type="similarity">
    <text evidence="7">Belongs to the binding-protein-dependent transport system permease family.</text>
</comment>
<dbReference type="GO" id="GO:0055085">
    <property type="term" value="P:transmembrane transport"/>
    <property type="evidence" value="ECO:0007669"/>
    <property type="project" value="InterPro"/>
</dbReference>
<dbReference type="PANTHER" id="PTHR30193">
    <property type="entry name" value="ABC TRANSPORTER PERMEASE PROTEIN"/>
    <property type="match status" value="1"/>
</dbReference>
<dbReference type="AlphaFoldDB" id="A0A6J4HFM5"/>
<evidence type="ECO:0000256" key="3">
    <source>
        <dbReference type="ARBA" id="ARBA00022475"/>
    </source>
</evidence>
<feature type="domain" description="ABC transmembrane type-1" evidence="8">
    <location>
        <begin position="88"/>
        <end position="299"/>
    </location>
</feature>
<feature type="transmembrane region" description="Helical" evidence="7">
    <location>
        <begin position="31"/>
        <end position="58"/>
    </location>
</feature>
<gene>
    <name evidence="9" type="ORF">AVDCRST_MAG93-444</name>
</gene>
<evidence type="ECO:0000256" key="5">
    <source>
        <dbReference type="ARBA" id="ARBA00022989"/>
    </source>
</evidence>
<evidence type="ECO:0000256" key="2">
    <source>
        <dbReference type="ARBA" id="ARBA00022448"/>
    </source>
</evidence>
<evidence type="ECO:0000256" key="4">
    <source>
        <dbReference type="ARBA" id="ARBA00022692"/>
    </source>
</evidence>
<dbReference type="InterPro" id="IPR035906">
    <property type="entry name" value="MetI-like_sf"/>
</dbReference>
<keyword evidence="3" id="KW-1003">Cell membrane</keyword>
<evidence type="ECO:0000313" key="9">
    <source>
        <dbReference type="EMBL" id="CAA9220929.1"/>
    </source>
</evidence>
<dbReference type="Gene3D" id="1.10.3720.10">
    <property type="entry name" value="MetI-like"/>
    <property type="match status" value="1"/>
</dbReference>